<organism evidence="2 3">
    <name type="scientific">Candidatus Nitrohelix vancouverensis</name>
    <dbReference type="NCBI Taxonomy" id="2705534"/>
    <lineage>
        <taxon>Bacteria</taxon>
        <taxon>Pseudomonadati</taxon>
        <taxon>Nitrospinota/Tectimicrobiota group</taxon>
        <taxon>Nitrospinota</taxon>
        <taxon>Nitrospinia</taxon>
        <taxon>Nitrospinales</taxon>
        <taxon>Nitrospinaceae</taxon>
        <taxon>Candidatus Nitrohelix</taxon>
    </lineage>
</organism>
<dbReference type="EMBL" id="CP048620">
    <property type="protein sequence ID" value="QPJ66159.1"/>
    <property type="molecule type" value="Genomic_DNA"/>
</dbReference>
<feature type="domain" description="J" evidence="1">
    <location>
        <begin position="177"/>
        <end position="238"/>
    </location>
</feature>
<reference evidence="3" key="1">
    <citation type="submission" date="2020-02" db="EMBL/GenBank/DDBJ databases">
        <title>Genomic and physiological characterization of two novel Nitrospinaceae genera.</title>
        <authorList>
            <person name="Mueller A.J."/>
            <person name="Jung M.-Y."/>
            <person name="Strachan C.R."/>
            <person name="Herbold C.W."/>
            <person name="Kirkegaard R.H."/>
            <person name="Daims H."/>
        </authorList>
    </citation>
    <scope>NUCLEOTIDE SEQUENCE [LARGE SCALE GENOMIC DNA]</scope>
</reference>
<dbReference type="SUPFAM" id="SSF46565">
    <property type="entry name" value="Chaperone J-domain"/>
    <property type="match status" value="1"/>
</dbReference>
<dbReference type="SMART" id="SM00271">
    <property type="entry name" value="DnaJ"/>
    <property type="match status" value="1"/>
</dbReference>
<proteinExistence type="predicted"/>
<dbReference type="Pfam" id="PF00226">
    <property type="entry name" value="DnaJ"/>
    <property type="match status" value="1"/>
</dbReference>
<dbReference type="Proteomes" id="UP000594464">
    <property type="component" value="Chromosome"/>
</dbReference>
<dbReference type="InterPro" id="IPR036869">
    <property type="entry name" value="J_dom_sf"/>
</dbReference>
<gene>
    <name evidence="2" type="ORF">G3M78_12455</name>
</gene>
<dbReference type="CDD" id="cd06257">
    <property type="entry name" value="DnaJ"/>
    <property type="match status" value="1"/>
</dbReference>
<dbReference type="Gene3D" id="1.10.287.110">
    <property type="entry name" value="DnaJ domain"/>
    <property type="match status" value="1"/>
</dbReference>
<dbReference type="KEGG" id="nva:G3M78_12455"/>
<dbReference type="Gene3D" id="1.10.3680.10">
    <property type="entry name" value="TerB-like"/>
    <property type="match status" value="1"/>
</dbReference>
<dbReference type="PANTHER" id="PTHR24074">
    <property type="entry name" value="CO-CHAPERONE PROTEIN DJLA"/>
    <property type="match status" value="1"/>
</dbReference>
<accession>A0A7T0C402</accession>
<dbReference type="InterPro" id="IPR001623">
    <property type="entry name" value="DnaJ_domain"/>
</dbReference>
<sequence length="240" mass="26691">MSWMMGAGLGFLRGGPLGAIVVGAVQHFISKAMKKKLEASLPGLANRQIFIASLVALVARVGIEKGPLSPREISVIRRFFTKNLDYASDDLSFVSDIAQQVQKARPDLMPIVEDYKKSSNNLYLSLALALAYQITMVGNGLNSQTQKIINQLADYLGLSYDAHDQVRRKYSLEALKTPYTILEIKSSASNEEIKKAYRKMASRFHPDRAGHDGGSPETAHLKFLEIQGAYQELERMREID</sequence>
<dbReference type="AlphaFoldDB" id="A0A7T0C402"/>
<dbReference type="PROSITE" id="PS50076">
    <property type="entry name" value="DNAJ_2"/>
    <property type="match status" value="1"/>
</dbReference>
<name>A0A7T0C402_9BACT</name>
<protein>
    <submittedName>
        <fullName evidence="2">DnaJ domain-containing protein</fullName>
    </submittedName>
</protein>
<evidence type="ECO:0000313" key="3">
    <source>
        <dbReference type="Proteomes" id="UP000594464"/>
    </source>
</evidence>
<dbReference type="InterPro" id="IPR029024">
    <property type="entry name" value="TerB-like"/>
</dbReference>
<dbReference type="PRINTS" id="PR00625">
    <property type="entry name" value="JDOMAIN"/>
</dbReference>
<evidence type="ECO:0000313" key="2">
    <source>
        <dbReference type="EMBL" id="QPJ66159.1"/>
    </source>
</evidence>
<dbReference type="InterPro" id="IPR050817">
    <property type="entry name" value="DjlA_DnaK_co-chaperone"/>
</dbReference>
<dbReference type="SUPFAM" id="SSF158682">
    <property type="entry name" value="TerB-like"/>
    <property type="match status" value="1"/>
</dbReference>
<evidence type="ECO:0000259" key="1">
    <source>
        <dbReference type="PROSITE" id="PS50076"/>
    </source>
</evidence>